<evidence type="ECO:0000256" key="1">
    <source>
        <dbReference type="SAM" id="MobiDB-lite"/>
    </source>
</evidence>
<keyword evidence="3" id="KW-1185">Reference proteome</keyword>
<evidence type="ECO:0000313" key="3">
    <source>
        <dbReference type="Proteomes" id="UP000054845"/>
    </source>
</evidence>
<reference evidence="2 3" key="1">
    <citation type="submission" date="2014-09" db="EMBL/GenBank/DDBJ databases">
        <authorList>
            <person name="Magalhaes I.L.F."/>
            <person name="Oliveira U."/>
            <person name="Santos F.R."/>
            <person name="Vidigal T.H.D.A."/>
            <person name="Brescovit A.D."/>
            <person name="Santos A.J."/>
        </authorList>
    </citation>
    <scope>NUCLEOTIDE SEQUENCE [LARGE SCALE GENOMIC DNA]</scope>
</reference>
<feature type="region of interest" description="Disordered" evidence="1">
    <location>
        <begin position="1"/>
        <end position="29"/>
    </location>
</feature>
<sequence>MLGESSRRSKEGERSTGHSPLHAHDRRNQAVPVHPLARCFIWTSHVCPAAAACNNVNAAAAGLLHPQDSKGLIAPSAL</sequence>
<accession>A0A0P1BK72</accession>
<evidence type="ECO:0000313" key="2">
    <source>
        <dbReference type="EMBL" id="CEH16572.1"/>
    </source>
</evidence>
<dbReference type="EMBL" id="CCYA01000318">
    <property type="protein sequence ID" value="CEH16572.1"/>
    <property type="molecule type" value="Genomic_DNA"/>
</dbReference>
<dbReference type="AlphaFoldDB" id="A0A0P1BK72"/>
<proteinExistence type="predicted"/>
<name>A0A0P1BK72_9BASI</name>
<dbReference type="Proteomes" id="UP000054845">
    <property type="component" value="Unassembled WGS sequence"/>
</dbReference>
<feature type="compositionally biased region" description="Basic and acidic residues" evidence="1">
    <location>
        <begin position="1"/>
        <end position="28"/>
    </location>
</feature>
<protein>
    <submittedName>
        <fullName evidence="2">Uncharacterized protein</fullName>
    </submittedName>
</protein>
<organism evidence="2 3">
    <name type="scientific">Ceraceosorus bombacis</name>
    <dbReference type="NCBI Taxonomy" id="401625"/>
    <lineage>
        <taxon>Eukaryota</taxon>
        <taxon>Fungi</taxon>
        <taxon>Dikarya</taxon>
        <taxon>Basidiomycota</taxon>
        <taxon>Ustilaginomycotina</taxon>
        <taxon>Exobasidiomycetes</taxon>
        <taxon>Ceraceosorales</taxon>
        <taxon>Ceraceosoraceae</taxon>
        <taxon>Ceraceosorus</taxon>
    </lineage>
</organism>